<feature type="domain" description="Pyruvate kinase C-terminal" evidence="18">
    <location>
        <begin position="354"/>
        <end position="453"/>
    </location>
</feature>
<evidence type="ECO:0000313" key="20">
    <source>
        <dbReference type="Proteomes" id="UP000001660"/>
    </source>
</evidence>
<dbReference type="InterPro" id="IPR036918">
    <property type="entry name" value="Pyrv_Knase_C_sf"/>
</dbReference>
<dbReference type="GO" id="GO:0005524">
    <property type="term" value="F:ATP binding"/>
    <property type="evidence" value="ECO:0007669"/>
    <property type="project" value="UniProtKB-KW"/>
</dbReference>
<dbReference type="STRING" id="330214.NIDE2807"/>
<dbReference type="InterPro" id="IPR015813">
    <property type="entry name" value="Pyrv/PenolPyrv_kinase-like_dom"/>
</dbReference>
<dbReference type="GO" id="GO:0000287">
    <property type="term" value="F:magnesium ion binding"/>
    <property type="evidence" value="ECO:0007669"/>
    <property type="project" value="UniProtKB-UniRule"/>
</dbReference>
<dbReference type="HOGENOM" id="CLU_015439_0_2_0"/>
<dbReference type="eggNOG" id="COG0469">
    <property type="taxonomic scope" value="Bacteria"/>
</dbReference>
<dbReference type="KEGG" id="nde:NIDE2807"/>
<dbReference type="GO" id="GO:0016301">
    <property type="term" value="F:kinase activity"/>
    <property type="evidence" value="ECO:0007669"/>
    <property type="project" value="UniProtKB-KW"/>
</dbReference>
<comment type="cofactor">
    <cofactor evidence="1">
        <name>Mg(2+)</name>
        <dbReference type="ChEBI" id="CHEBI:18420"/>
    </cofactor>
</comment>
<evidence type="ECO:0000256" key="7">
    <source>
        <dbReference type="ARBA" id="ARBA00022679"/>
    </source>
</evidence>
<keyword evidence="10 16" id="KW-0418">Kinase</keyword>
<evidence type="ECO:0000256" key="8">
    <source>
        <dbReference type="ARBA" id="ARBA00022723"/>
    </source>
</evidence>
<name>D8PGX5_9BACT</name>
<keyword evidence="12 16" id="KW-0460">Magnesium</keyword>
<dbReference type="PANTHER" id="PTHR11817">
    <property type="entry name" value="PYRUVATE KINASE"/>
    <property type="match status" value="1"/>
</dbReference>
<evidence type="ECO:0000259" key="18">
    <source>
        <dbReference type="Pfam" id="PF02887"/>
    </source>
</evidence>
<dbReference type="InterPro" id="IPR015795">
    <property type="entry name" value="Pyrv_Knase_C"/>
</dbReference>
<comment type="cofactor">
    <cofactor evidence="2">
        <name>K(+)</name>
        <dbReference type="ChEBI" id="CHEBI:29103"/>
    </cofactor>
</comment>
<evidence type="ECO:0000256" key="9">
    <source>
        <dbReference type="ARBA" id="ARBA00022741"/>
    </source>
</evidence>
<evidence type="ECO:0000259" key="17">
    <source>
        <dbReference type="Pfam" id="PF00224"/>
    </source>
</evidence>
<dbReference type="OrthoDB" id="9812123at2"/>
<evidence type="ECO:0000256" key="13">
    <source>
        <dbReference type="ARBA" id="ARBA00023152"/>
    </source>
</evidence>
<evidence type="ECO:0000256" key="16">
    <source>
        <dbReference type="RuleBase" id="RU000504"/>
    </source>
</evidence>
<evidence type="ECO:0000256" key="10">
    <source>
        <dbReference type="ARBA" id="ARBA00022777"/>
    </source>
</evidence>
<dbReference type="InterPro" id="IPR015793">
    <property type="entry name" value="Pyrv_Knase_brl"/>
</dbReference>
<dbReference type="Pfam" id="PF00224">
    <property type="entry name" value="PK"/>
    <property type="match status" value="1"/>
</dbReference>
<dbReference type="Gene3D" id="3.40.1380.20">
    <property type="entry name" value="Pyruvate kinase, C-terminal domain"/>
    <property type="match status" value="1"/>
</dbReference>
<evidence type="ECO:0000256" key="5">
    <source>
        <dbReference type="ARBA" id="ARBA00012142"/>
    </source>
</evidence>
<dbReference type="InterPro" id="IPR040442">
    <property type="entry name" value="Pyrv_kinase-like_dom_sf"/>
</dbReference>
<evidence type="ECO:0000256" key="3">
    <source>
        <dbReference type="ARBA" id="ARBA00004997"/>
    </source>
</evidence>
<organism evidence="19 20">
    <name type="scientific">Nitrospira defluvii</name>
    <dbReference type="NCBI Taxonomy" id="330214"/>
    <lineage>
        <taxon>Bacteria</taxon>
        <taxon>Pseudomonadati</taxon>
        <taxon>Nitrospirota</taxon>
        <taxon>Nitrospiria</taxon>
        <taxon>Nitrospirales</taxon>
        <taxon>Nitrospiraceae</taxon>
        <taxon>Nitrospira</taxon>
    </lineage>
</organism>
<sequence>MQKTRIICTIGPATESYEMLHKLYEAGMSIARLNMSHGDHESHAKVIQHIKSLNRKVKFPIPILLDTQGPEIRTGDLSNELDLRQGDIVSVTTRGPMNVEESSIHINYADLLEAVKVGDRITVDNGLINFEVLEKHERHMRCRVLDGGLLKSKRHVNLPGVRVNLPSITQKDIKDILFGLERDVDFIALSFVREAGDIQQLKNLMGDKVGKVKIVAKIEDQEGVRNLEAIIKESDGVMVARGDLGVEINLEDLPNVQRTIVRLCAEYGKRVIVATHLLESMIHNPHPTRAEVTDVANAIYEEADAVMLSGETTVGKYPVKCVEFLRRIALKSETIPGLQFAKHLRNAENKQQLAAAVQLAEGVKAKGIVVITRRGLMADLVANCRPFATNIYAFTNMSQPRRTMMLNRGVLPFKIDFSSDPEKTLQTAFRILKDREDFKVGDKVVIISDVLAQQRVDSIQIRDVPSDDILPDVAGVSH</sequence>
<comment type="similarity">
    <text evidence="4 16">Belongs to the pyruvate kinase family.</text>
</comment>
<feature type="domain" description="Pyruvate kinase barrel" evidence="17">
    <location>
        <begin position="1"/>
        <end position="322"/>
    </location>
</feature>
<dbReference type="NCBIfam" id="NF004978">
    <property type="entry name" value="PRK06354.1"/>
    <property type="match status" value="1"/>
</dbReference>
<dbReference type="NCBIfam" id="NF004491">
    <property type="entry name" value="PRK05826.1"/>
    <property type="match status" value="1"/>
</dbReference>
<dbReference type="SUPFAM" id="SSF51621">
    <property type="entry name" value="Phosphoenolpyruvate/pyruvate domain"/>
    <property type="match status" value="1"/>
</dbReference>
<keyword evidence="8" id="KW-0479">Metal-binding</keyword>
<gene>
    <name evidence="19" type="primary">pykF</name>
    <name evidence="19" type="ORF">NIDE2807</name>
</gene>
<dbReference type="Gene3D" id="3.20.20.60">
    <property type="entry name" value="Phosphoenolpyruvate-binding domains"/>
    <property type="match status" value="1"/>
</dbReference>
<keyword evidence="7 16" id="KW-0808">Transferase</keyword>
<dbReference type="InterPro" id="IPR015806">
    <property type="entry name" value="Pyrv_Knase_insert_dom_sf"/>
</dbReference>
<keyword evidence="11" id="KW-0067">ATP-binding</keyword>
<evidence type="ECO:0000256" key="1">
    <source>
        <dbReference type="ARBA" id="ARBA00001946"/>
    </source>
</evidence>
<keyword evidence="14 19" id="KW-0670">Pyruvate</keyword>
<dbReference type="SUPFAM" id="SSF50800">
    <property type="entry name" value="PK beta-barrel domain-like"/>
    <property type="match status" value="1"/>
</dbReference>
<dbReference type="EMBL" id="FP929003">
    <property type="protein sequence ID" value="CBK42512.1"/>
    <property type="molecule type" value="Genomic_DNA"/>
</dbReference>
<dbReference type="EC" id="2.7.1.40" evidence="5 15"/>
<evidence type="ECO:0000256" key="14">
    <source>
        <dbReference type="ARBA" id="ARBA00023317"/>
    </source>
</evidence>
<keyword evidence="13 16" id="KW-0324">Glycolysis</keyword>
<evidence type="ECO:0000256" key="4">
    <source>
        <dbReference type="ARBA" id="ARBA00008663"/>
    </source>
</evidence>
<comment type="catalytic activity">
    <reaction evidence="16">
        <text>pyruvate + ATP = phosphoenolpyruvate + ADP + H(+)</text>
        <dbReference type="Rhea" id="RHEA:18157"/>
        <dbReference type="ChEBI" id="CHEBI:15361"/>
        <dbReference type="ChEBI" id="CHEBI:15378"/>
        <dbReference type="ChEBI" id="CHEBI:30616"/>
        <dbReference type="ChEBI" id="CHEBI:58702"/>
        <dbReference type="ChEBI" id="CHEBI:456216"/>
        <dbReference type="EC" id="2.7.1.40"/>
    </reaction>
</comment>
<evidence type="ECO:0000256" key="12">
    <source>
        <dbReference type="ARBA" id="ARBA00022842"/>
    </source>
</evidence>
<evidence type="ECO:0000256" key="15">
    <source>
        <dbReference type="NCBIfam" id="TIGR01064"/>
    </source>
</evidence>
<dbReference type="FunFam" id="2.40.33.10:FF:000001">
    <property type="entry name" value="Pyruvate kinase"/>
    <property type="match status" value="1"/>
</dbReference>
<dbReference type="FunFam" id="3.20.20.60:FF:000025">
    <property type="entry name" value="Pyruvate kinase"/>
    <property type="match status" value="1"/>
</dbReference>
<evidence type="ECO:0000256" key="2">
    <source>
        <dbReference type="ARBA" id="ARBA00001958"/>
    </source>
</evidence>
<dbReference type="GO" id="GO:0030955">
    <property type="term" value="F:potassium ion binding"/>
    <property type="evidence" value="ECO:0007669"/>
    <property type="project" value="UniProtKB-UniRule"/>
</dbReference>
<dbReference type="Gene3D" id="2.40.33.10">
    <property type="entry name" value="PK beta-barrel domain-like"/>
    <property type="match status" value="1"/>
</dbReference>
<proteinExistence type="inferred from homology"/>
<accession>D8PGX5</accession>
<keyword evidence="9" id="KW-0547">Nucleotide-binding</keyword>
<dbReference type="Proteomes" id="UP000001660">
    <property type="component" value="Chromosome"/>
</dbReference>
<protein>
    <recommendedName>
        <fullName evidence="6 15">Pyruvate kinase</fullName>
        <ecNumber evidence="5 15">2.7.1.40</ecNumber>
    </recommendedName>
</protein>
<dbReference type="PRINTS" id="PR01050">
    <property type="entry name" value="PYRUVTKNASE"/>
</dbReference>
<dbReference type="GO" id="GO:0004743">
    <property type="term" value="F:pyruvate kinase activity"/>
    <property type="evidence" value="ECO:0007669"/>
    <property type="project" value="UniProtKB-UniRule"/>
</dbReference>
<evidence type="ECO:0000313" key="19">
    <source>
        <dbReference type="EMBL" id="CBK42512.1"/>
    </source>
</evidence>
<dbReference type="Pfam" id="PF02887">
    <property type="entry name" value="PK_C"/>
    <property type="match status" value="1"/>
</dbReference>
<evidence type="ECO:0000256" key="6">
    <source>
        <dbReference type="ARBA" id="ARBA00018587"/>
    </source>
</evidence>
<keyword evidence="20" id="KW-1185">Reference proteome</keyword>
<dbReference type="AlphaFoldDB" id="D8PGX5"/>
<dbReference type="SUPFAM" id="SSF52935">
    <property type="entry name" value="PK C-terminal domain-like"/>
    <property type="match status" value="1"/>
</dbReference>
<reference evidence="19 20" key="1">
    <citation type="journal article" date="2010" name="Proc. Natl. Acad. Sci. U.S.A.">
        <title>A Nitrospira metagenome illuminates the physiology and evolution of globally important nitrite-oxidizing bacteria.</title>
        <authorList>
            <person name="Lucker S."/>
            <person name="Wagner M."/>
            <person name="Maixner F."/>
            <person name="Pelletier E."/>
            <person name="Koch H."/>
            <person name="Vacherie B."/>
            <person name="Rattei T."/>
            <person name="Sinninghe Damste J."/>
            <person name="Spieck E."/>
            <person name="Le Paslier D."/>
            <person name="Daims H."/>
        </authorList>
    </citation>
    <scope>NUCLEOTIDE SEQUENCE [LARGE SCALE GENOMIC DNA]</scope>
</reference>
<dbReference type="NCBIfam" id="TIGR01064">
    <property type="entry name" value="pyruv_kin"/>
    <property type="match status" value="1"/>
</dbReference>
<evidence type="ECO:0000256" key="11">
    <source>
        <dbReference type="ARBA" id="ARBA00022840"/>
    </source>
</evidence>
<dbReference type="UniPathway" id="UPA00109">
    <property type="reaction ID" value="UER00188"/>
</dbReference>
<dbReference type="InterPro" id="IPR001697">
    <property type="entry name" value="Pyr_Knase"/>
</dbReference>
<dbReference type="InterPro" id="IPR011037">
    <property type="entry name" value="Pyrv_Knase-like_insert_dom_sf"/>
</dbReference>
<comment type="pathway">
    <text evidence="3 16">Carbohydrate degradation; glycolysis; pyruvate from D-glyceraldehyde 3-phosphate: step 5/5.</text>
</comment>